<evidence type="ECO:0000313" key="3">
    <source>
        <dbReference type="EMBL" id="KAK9030488.1"/>
    </source>
</evidence>
<gene>
    <name evidence="3" type="ORF">V6N11_031914</name>
</gene>
<dbReference type="EMBL" id="JBBPBN010000010">
    <property type="protein sequence ID" value="KAK9030488.1"/>
    <property type="molecule type" value="Genomic_DNA"/>
</dbReference>
<sequence length="555" mass="59463">MPLPEGRNCISEKGQTKEYPLFLNMKEKETTSPLKGCDALSDVGSGGSSITLNSTETELFINNSETDKSWQYEDPLGKIHGPFPMALLHRWSMSGLFPPDLRVWRASERQEDFTLLTDALAGRYSQAQELLHKSCVPLQNDASGRCSNNESAKSKELGSQSSSCTSAIGIVTANVGQTGSPLPHWESVNGDNYFPGQPQVSSLLPSSTFFGKPCERQPHLVTTGVGVEKWDCGSINLNENSNKTSEGQIIAGNVKQKDTEGQPGKYCGQSQRSPLNNASNGWGTNCGLISLARALEAAKHYHDIDFLDLPTLISKLNHEDSKPQATKNKQSFFASALHQDSGPSWSTASSLVVNRPLLSEVASQCGGYSSTLAKPSAEEWDSDLVPESSLKRTNLGNDHAATPSSGSGQLAHSCLTDPAENASGWDPIIPDPNDYSFGDESVSDLLAEVEAMESLNGLTSPTSIFRCNGVLAQGAESDCFSPAPDPGKSDALSSTNDLQLSSQSTMTNETIGVSESEVLDGQKSSGRHSSPSVEMNEDKWPSDVPVNQYEAGSDM</sequence>
<dbReference type="SMART" id="SM00444">
    <property type="entry name" value="GYF"/>
    <property type="match status" value="1"/>
</dbReference>
<organism evidence="3 4">
    <name type="scientific">Hibiscus sabdariffa</name>
    <name type="common">roselle</name>
    <dbReference type="NCBI Taxonomy" id="183260"/>
    <lineage>
        <taxon>Eukaryota</taxon>
        <taxon>Viridiplantae</taxon>
        <taxon>Streptophyta</taxon>
        <taxon>Embryophyta</taxon>
        <taxon>Tracheophyta</taxon>
        <taxon>Spermatophyta</taxon>
        <taxon>Magnoliopsida</taxon>
        <taxon>eudicotyledons</taxon>
        <taxon>Gunneridae</taxon>
        <taxon>Pentapetalae</taxon>
        <taxon>rosids</taxon>
        <taxon>malvids</taxon>
        <taxon>Malvales</taxon>
        <taxon>Malvaceae</taxon>
        <taxon>Malvoideae</taxon>
        <taxon>Hibiscus</taxon>
    </lineage>
</organism>
<dbReference type="PANTHER" id="PTHR46695:SF4">
    <property type="entry name" value="ZINC FINGER CCCH DOMAIN-CONTAINING PROTEIN 44"/>
    <property type="match status" value="1"/>
</dbReference>
<evidence type="ECO:0000259" key="2">
    <source>
        <dbReference type="PROSITE" id="PS50829"/>
    </source>
</evidence>
<dbReference type="InterPro" id="IPR035445">
    <property type="entry name" value="GYF-like_dom_sf"/>
</dbReference>
<feature type="domain" description="GYF" evidence="2">
    <location>
        <begin position="67"/>
        <end position="121"/>
    </location>
</feature>
<reference evidence="3 4" key="1">
    <citation type="journal article" date="2024" name="G3 (Bethesda)">
        <title>Genome assembly of Hibiscus sabdariffa L. provides insights into metabolisms of medicinal natural products.</title>
        <authorList>
            <person name="Kim T."/>
        </authorList>
    </citation>
    <scope>NUCLEOTIDE SEQUENCE [LARGE SCALE GENOMIC DNA]</scope>
    <source>
        <strain evidence="3">TK-2024</strain>
        <tissue evidence="3">Old leaves</tissue>
    </source>
</reference>
<keyword evidence="4" id="KW-1185">Reference proteome</keyword>
<dbReference type="Pfam" id="PF02213">
    <property type="entry name" value="GYF"/>
    <property type="match status" value="1"/>
</dbReference>
<comment type="caution">
    <text evidence="3">The sequence shown here is derived from an EMBL/GenBank/DDBJ whole genome shotgun (WGS) entry which is preliminary data.</text>
</comment>
<feature type="region of interest" description="Disordered" evidence="1">
    <location>
        <begin position="478"/>
        <end position="555"/>
    </location>
</feature>
<feature type="region of interest" description="Disordered" evidence="1">
    <location>
        <begin position="389"/>
        <end position="419"/>
    </location>
</feature>
<feature type="compositionally biased region" description="Polar residues" evidence="1">
    <location>
        <begin position="491"/>
        <end position="513"/>
    </location>
</feature>
<evidence type="ECO:0000256" key="1">
    <source>
        <dbReference type="SAM" id="MobiDB-lite"/>
    </source>
</evidence>
<dbReference type="PROSITE" id="PS50829">
    <property type="entry name" value="GYF"/>
    <property type="match status" value="1"/>
</dbReference>
<dbReference type="InterPro" id="IPR003169">
    <property type="entry name" value="GYF"/>
</dbReference>
<protein>
    <recommendedName>
        <fullName evidence="2">GYF domain-containing protein</fullName>
    </recommendedName>
</protein>
<dbReference type="SUPFAM" id="SSF55277">
    <property type="entry name" value="GYF domain"/>
    <property type="match status" value="1"/>
</dbReference>
<dbReference type="CDD" id="cd00072">
    <property type="entry name" value="GYF"/>
    <property type="match status" value="1"/>
</dbReference>
<feature type="compositionally biased region" description="Polar residues" evidence="1">
    <location>
        <begin position="522"/>
        <end position="533"/>
    </location>
</feature>
<feature type="compositionally biased region" description="Polar residues" evidence="1">
    <location>
        <begin position="391"/>
        <end position="410"/>
    </location>
</feature>
<dbReference type="Gene3D" id="3.30.1490.40">
    <property type="match status" value="1"/>
</dbReference>
<evidence type="ECO:0000313" key="4">
    <source>
        <dbReference type="Proteomes" id="UP001396334"/>
    </source>
</evidence>
<accession>A0ABR2SZU0</accession>
<dbReference type="Proteomes" id="UP001396334">
    <property type="component" value="Unassembled WGS sequence"/>
</dbReference>
<name>A0ABR2SZU0_9ROSI</name>
<dbReference type="PANTHER" id="PTHR46695">
    <property type="entry name" value="ZINC FINGER CCCH DOMAIN-CONTAINING PROTEIN 44-RELATED"/>
    <property type="match status" value="1"/>
</dbReference>
<proteinExistence type="predicted"/>